<evidence type="ECO:0000256" key="1">
    <source>
        <dbReference type="ARBA" id="ARBA00010688"/>
    </source>
</evidence>
<evidence type="ECO:0000313" key="8">
    <source>
        <dbReference type="EMBL" id="EFH82829.1"/>
    </source>
</evidence>
<keyword evidence="3" id="KW-0547">Nucleotide-binding</keyword>
<evidence type="ECO:0000256" key="6">
    <source>
        <dbReference type="PIRNR" id="PIRNR000535"/>
    </source>
</evidence>
<dbReference type="InterPro" id="IPR011611">
    <property type="entry name" value="PfkB_dom"/>
</dbReference>
<dbReference type="CDD" id="cd01164">
    <property type="entry name" value="FruK_PfkB_like"/>
    <property type="match status" value="1"/>
</dbReference>
<evidence type="ECO:0000256" key="4">
    <source>
        <dbReference type="ARBA" id="ARBA00022777"/>
    </source>
</evidence>
<protein>
    <submittedName>
        <fullName evidence="8">1-phosphofructokinase</fullName>
    </submittedName>
</protein>
<dbReference type="Proteomes" id="UP000004508">
    <property type="component" value="Unassembled WGS sequence"/>
</dbReference>
<keyword evidence="5" id="KW-0067">ATP-binding</keyword>
<dbReference type="InParanoid" id="D6U2G1"/>
<organism evidence="8 9">
    <name type="scientific">Ktedonobacter racemifer DSM 44963</name>
    <dbReference type="NCBI Taxonomy" id="485913"/>
    <lineage>
        <taxon>Bacteria</taxon>
        <taxon>Bacillati</taxon>
        <taxon>Chloroflexota</taxon>
        <taxon>Ktedonobacteria</taxon>
        <taxon>Ktedonobacterales</taxon>
        <taxon>Ktedonobacteraceae</taxon>
        <taxon>Ktedonobacter</taxon>
    </lineage>
</organism>
<dbReference type="PROSITE" id="PS00584">
    <property type="entry name" value="PFKB_KINASES_2"/>
    <property type="match status" value="1"/>
</dbReference>
<evidence type="ECO:0000256" key="2">
    <source>
        <dbReference type="ARBA" id="ARBA00022679"/>
    </source>
</evidence>
<dbReference type="SUPFAM" id="SSF53613">
    <property type="entry name" value="Ribokinase-like"/>
    <property type="match status" value="1"/>
</dbReference>
<dbReference type="Pfam" id="PF00294">
    <property type="entry name" value="PfkB"/>
    <property type="match status" value="1"/>
</dbReference>
<reference evidence="8 9" key="1">
    <citation type="journal article" date="2011" name="Stand. Genomic Sci.">
        <title>Non-contiguous finished genome sequence and contextual data of the filamentous soil bacterium Ktedonobacter racemifer type strain (SOSP1-21).</title>
        <authorList>
            <person name="Chang Y.J."/>
            <person name="Land M."/>
            <person name="Hauser L."/>
            <person name="Chertkov O."/>
            <person name="Del Rio T.G."/>
            <person name="Nolan M."/>
            <person name="Copeland A."/>
            <person name="Tice H."/>
            <person name="Cheng J.F."/>
            <person name="Lucas S."/>
            <person name="Han C."/>
            <person name="Goodwin L."/>
            <person name="Pitluck S."/>
            <person name="Ivanova N."/>
            <person name="Ovchinikova G."/>
            <person name="Pati A."/>
            <person name="Chen A."/>
            <person name="Palaniappan K."/>
            <person name="Mavromatis K."/>
            <person name="Liolios K."/>
            <person name="Brettin T."/>
            <person name="Fiebig A."/>
            <person name="Rohde M."/>
            <person name="Abt B."/>
            <person name="Goker M."/>
            <person name="Detter J.C."/>
            <person name="Woyke T."/>
            <person name="Bristow J."/>
            <person name="Eisen J.A."/>
            <person name="Markowitz V."/>
            <person name="Hugenholtz P."/>
            <person name="Kyrpides N.C."/>
            <person name="Klenk H.P."/>
            <person name="Lapidus A."/>
        </authorList>
    </citation>
    <scope>NUCLEOTIDE SEQUENCE [LARGE SCALE GENOMIC DNA]</scope>
    <source>
        <strain evidence="9">DSM 44963</strain>
    </source>
</reference>
<proteinExistence type="inferred from homology"/>
<comment type="caution">
    <text evidence="8">The sequence shown here is derived from an EMBL/GenBank/DDBJ whole genome shotgun (WGS) entry which is preliminary data.</text>
</comment>
<dbReference type="RefSeq" id="WP_007921232.1">
    <property type="nucleotide sequence ID" value="NZ_ADVG01000004.1"/>
</dbReference>
<evidence type="ECO:0000256" key="5">
    <source>
        <dbReference type="ARBA" id="ARBA00022840"/>
    </source>
</evidence>
<evidence type="ECO:0000259" key="7">
    <source>
        <dbReference type="Pfam" id="PF00294"/>
    </source>
</evidence>
<dbReference type="PIRSF" id="PIRSF000535">
    <property type="entry name" value="1PFK/6PFK/LacC"/>
    <property type="match status" value="1"/>
</dbReference>
<name>D6U2G1_KTERA</name>
<dbReference type="GO" id="GO:0005829">
    <property type="term" value="C:cytosol"/>
    <property type="evidence" value="ECO:0007669"/>
    <property type="project" value="TreeGrafter"/>
</dbReference>
<dbReference type="InterPro" id="IPR002173">
    <property type="entry name" value="Carboh/pur_kinase_PfkB_CS"/>
</dbReference>
<dbReference type="AlphaFoldDB" id="D6U2G1"/>
<dbReference type="InterPro" id="IPR029056">
    <property type="entry name" value="Ribokinase-like"/>
</dbReference>
<keyword evidence="4 8" id="KW-0418">Kinase</keyword>
<dbReference type="FunCoup" id="D6U2G1">
    <property type="interactions" value="25"/>
</dbReference>
<dbReference type="EMBL" id="ADVG01000004">
    <property type="protein sequence ID" value="EFH82829.1"/>
    <property type="molecule type" value="Genomic_DNA"/>
</dbReference>
<dbReference type="Gene3D" id="3.40.1190.20">
    <property type="match status" value="1"/>
</dbReference>
<dbReference type="eggNOG" id="COG1105">
    <property type="taxonomic scope" value="Bacteria"/>
</dbReference>
<dbReference type="PANTHER" id="PTHR46566:SF2">
    <property type="entry name" value="ATP-DEPENDENT 6-PHOSPHOFRUCTOKINASE ISOZYME 2"/>
    <property type="match status" value="1"/>
</dbReference>
<evidence type="ECO:0000256" key="3">
    <source>
        <dbReference type="ARBA" id="ARBA00022741"/>
    </source>
</evidence>
<keyword evidence="9" id="KW-1185">Reference proteome</keyword>
<comment type="similarity">
    <text evidence="1">Belongs to the carbohydrate kinase PfkB family.</text>
</comment>
<gene>
    <name evidence="8" type="ORF">Krac_3685</name>
</gene>
<keyword evidence="2 6" id="KW-0808">Transferase</keyword>
<dbReference type="OrthoDB" id="9801219at2"/>
<dbReference type="STRING" id="485913.Krac_3685"/>
<dbReference type="InterPro" id="IPR017583">
    <property type="entry name" value="Tagatose/fructose_Pkinase"/>
</dbReference>
<dbReference type="PROSITE" id="PS00583">
    <property type="entry name" value="PFKB_KINASES_1"/>
    <property type="match status" value="1"/>
</dbReference>
<accession>D6U2G1</accession>
<dbReference type="NCBIfam" id="TIGR03168">
    <property type="entry name" value="1-PFK"/>
    <property type="match status" value="1"/>
</dbReference>
<dbReference type="PANTHER" id="PTHR46566">
    <property type="entry name" value="1-PHOSPHOFRUCTOKINASE-RELATED"/>
    <property type="match status" value="1"/>
</dbReference>
<dbReference type="GO" id="GO:0005524">
    <property type="term" value="F:ATP binding"/>
    <property type="evidence" value="ECO:0007669"/>
    <property type="project" value="UniProtKB-KW"/>
</dbReference>
<dbReference type="GO" id="GO:0008443">
    <property type="term" value="F:phosphofructokinase activity"/>
    <property type="evidence" value="ECO:0007669"/>
    <property type="project" value="TreeGrafter"/>
</dbReference>
<feature type="domain" description="Carbohydrate kinase PfkB" evidence="7">
    <location>
        <begin position="22"/>
        <end position="292"/>
    </location>
</feature>
<sequence>MIVTVVPNPALDKTIVLPDFKLGNIHRAGEVIIQAGGKGFNVARALRTLGVQELVIGPVGGYAGKHLLALARQEGLEIDMQEVNAELRTCLTIVDPAADYRLTEIYEQGASLSEAEWEAVVRRVMSALPRATSLVISGSFPPGVPEDALLMLLQQARIASVPVLLDTHGAQLPAALAYRPALLKLNQFEAGELLGYPLTDLFQAVAGTVELQRRGAQEVIISLGKTGVVGCTAEGQRFGWIAPTISAISSTGSGDCLLAGIAAGLMRGQGLIQSARLGVAAGAANTLQIGAGRLNLYDIETLLPGIQALSLTS</sequence>
<evidence type="ECO:0000313" key="9">
    <source>
        <dbReference type="Proteomes" id="UP000004508"/>
    </source>
</evidence>